<organism evidence="3 4">
    <name type="scientific">Seohaeicola saemankumensis</name>
    <dbReference type="NCBI Taxonomy" id="481181"/>
    <lineage>
        <taxon>Bacteria</taxon>
        <taxon>Pseudomonadati</taxon>
        <taxon>Pseudomonadota</taxon>
        <taxon>Alphaproteobacteria</taxon>
        <taxon>Rhodobacterales</taxon>
        <taxon>Roseobacteraceae</taxon>
        <taxon>Seohaeicola</taxon>
    </lineage>
</organism>
<dbReference type="InterPro" id="IPR007837">
    <property type="entry name" value="DinB"/>
</dbReference>
<dbReference type="SUPFAM" id="SSF109854">
    <property type="entry name" value="DinB/YfiT-like putative metalloenzymes"/>
    <property type="match status" value="1"/>
</dbReference>
<proteinExistence type="inferred from homology"/>
<dbReference type="PANTHER" id="PTHR37302">
    <property type="entry name" value="SLR1116 PROTEIN"/>
    <property type="match status" value="1"/>
</dbReference>
<dbReference type="Proteomes" id="UP001597151">
    <property type="component" value="Unassembled WGS sequence"/>
</dbReference>
<dbReference type="RefSeq" id="WP_380794811.1">
    <property type="nucleotide sequence ID" value="NZ_JBHTKR010000008.1"/>
</dbReference>
<keyword evidence="2" id="KW-0479">Metal-binding</keyword>
<dbReference type="Gene3D" id="1.20.120.450">
    <property type="entry name" value="dinb family like domain"/>
    <property type="match status" value="1"/>
</dbReference>
<gene>
    <name evidence="3" type="ORF">ACFQ3C_17885</name>
</gene>
<evidence type="ECO:0000313" key="4">
    <source>
        <dbReference type="Proteomes" id="UP001597151"/>
    </source>
</evidence>
<dbReference type="EMBL" id="JBHTKR010000008">
    <property type="protein sequence ID" value="MFD1196542.1"/>
    <property type="molecule type" value="Genomic_DNA"/>
</dbReference>
<comment type="caution">
    <text evidence="3">The sequence shown here is derived from an EMBL/GenBank/DDBJ whole genome shotgun (WGS) entry which is preliminary data.</text>
</comment>
<dbReference type="Pfam" id="PF05163">
    <property type="entry name" value="DinB"/>
    <property type="match status" value="1"/>
</dbReference>
<reference evidence="4" key="1">
    <citation type="journal article" date="2019" name="Int. J. Syst. Evol. Microbiol.">
        <title>The Global Catalogue of Microorganisms (GCM) 10K type strain sequencing project: providing services to taxonomists for standard genome sequencing and annotation.</title>
        <authorList>
            <consortium name="The Broad Institute Genomics Platform"/>
            <consortium name="The Broad Institute Genome Sequencing Center for Infectious Disease"/>
            <person name="Wu L."/>
            <person name="Ma J."/>
        </authorList>
    </citation>
    <scope>NUCLEOTIDE SEQUENCE [LARGE SCALE GENOMIC DNA]</scope>
    <source>
        <strain evidence="4">CCUG 55328</strain>
    </source>
</reference>
<evidence type="ECO:0000313" key="3">
    <source>
        <dbReference type="EMBL" id="MFD1196542.1"/>
    </source>
</evidence>
<dbReference type="PANTHER" id="PTHR37302:SF1">
    <property type="entry name" value="PROTEIN DINB"/>
    <property type="match status" value="1"/>
</dbReference>
<comment type="similarity">
    <text evidence="1">Belongs to the DinB family.</text>
</comment>
<name>A0ABW3TKI6_9RHOB</name>
<accession>A0ABW3TKI6</accession>
<dbReference type="InterPro" id="IPR034660">
    <property type="entry name" value="DinB/YfiT-like"/>
</dbReference>
<sequence>MINPGYVLTMARYNAWQNKQLMVAMEGLSDAALRADRGAFFGSILATANHLLWGDQMWMARFQGTELPAGGIAQSTTLHPTFATWSAARFRMDGRILLWAERVTALDLVGDLSWYSGFMKQDVTRPKGALIVHMFNHQTHHRGQIHAMLTAAGVKAPVSDLFFMPEDGPWL</sequence>
<evidence type="ECO:0000256" key="1">
    <source>
        <dbReference type="ARBA" id="ARBA00008635"/>
    </source>
</evidence>
<protein>
    <submittedName>
        <fullName evidence="3">DinB family protein</fullName>
    </submittedName>
</protein>
<evidence type="ECO:0000256" key="2">
    <source>
        <dbReference type="ARBA" id="ARBA00022723"/>
    </source>
</evidence>
<keyword evidence="4" id="KW-1185">Reference proteome</keyword>